<dbReference type="RefSeq" id="WP_311369874.1">
    <property type="nucleotide sequence ID" value="NZ_JAVRHX010000006.1"/>
</dbReference>
<sequence>MNTLPHLKYLMKPIICTATVALLLGCGDATEEQDAPLVPVDNRVTITGLAMNGYVANALVWVDLRQNGTPDGFEPFAFTDNEGYISYNPNTGINYCASNEQSEQRYCLQTGTQTGEVTLKAAKGIELLSGEAFRSVLSANIMLENAQANLSALEALGARPIGNASAWQADIDDAMIKLSPLSSLNSYLPAGSDLVSVLLGAGFDIQADMPVNEVLSIDYIAGIKEESLNRAVSADLFAASVMISRIVDTLSVNLDKATEFLDMGQDGLPISTADSAYKGLAESLASGSSTSADRQASSGKTHSVVANLNAEQALTSAVANLLNILGQSDFLSSAVQSRISMVSENSELSDLLASIGDTALNHFNDIQNDSDLSTDLLTLNQTVTLPTLTEAIAFASTQNALGINRLATFMADPDNRITEILAQATQDFVDERDDETVLTLSFDLNSLTQDLLVLAEQNEEALASEENQVTLTQLAEVETADDSSFWTGNLLSLSGFQDGNEQGQAVMFFDGEESDSAGQLIMCIAYQNESNPSDNISGKRFDGSWSIIGGASQNRLSLVAEGFTIQMKVLGETLGSDIPSDQQIPSLPRIPNEMYGKFGFTLNEDTATWHSDDASVNQSYGLLSADTVPQSDEDCRAILELRIQ</sequence>
<dbReference type="EMBL" id="JAVRHX010000006">
    <property type="protein sequence ID" value="MDT0596352.1"/>
    <property type="molecule type" value="Genomic_DNA"/>
</dbReference>
<dbReference type="Proteomes" id="UP001253545">
    <property type="component" value="Unassembled WGS sequence"/>
</dbReference>
<keyword evidence="2" id="KW-1185">Reference proteome</keyword>
<evidence type="ECO:0000313" key="2">
    <source>
        <dbReference type="Proteomes" id="UP001253545"/>
    </source>
</evidence>
<comment type="caution">
    <text evidence="1">The sequence shown here is derived from an EMBL/GenBank/DDBJ whole genome shotgun (WGS) entry which is preliminary data.</text>
</comment>
<protein>
    <submittedName>
        <fullName evidence="1">Uncharacterized protein</fullName>
    </submittedName>
</protein>
<reference evidence="1 2" key="1">
    <citation type="submission" date="2023-09" db="EMBL/GenBank/DDBJ databases">
        <authorList>
            <person name="Rey-Velasco X."/>
        </authorList>
    </citation>
    <scope>NUCLEOTIDE SEQUENCE [LARGE SCALE GENOMIC DNA]</scope>
    <source>
        <strain evidence="1 2">P117</strain>
    </source>
</reference>
<name>A0ABU2ZUN2_9ALTE</name>
<gene>
    <name evidence="1" type="ORF">RM552_15970</name>
</gene>
<proteinExistence type="predicted"/>
<evidence type="ECO:0000313" key="1">
    <source>
        <dbReference type="EMBL" id="MDT0596352.1"/>
    </source>
</evidence>
<accession>A0ABU2ZUN2</accession>
<organism evidence="1 2">
    <name type="scientific">Glaciecola petra</name>
    <dbReference type="NCBI Taxonomy" id="3075602"/>
    <lineage>
        <taxon>Bacteria</taxon>
        <taxon>Pseudomonadati</taxon>
        <taxon>Pseudomonadota</taxon>
        <taxon>Gammaproteobacteria</taxon>
        <taxon>Alteromonadales</taxon>
        <taxon>Alteromonadaceae</taxon>
        <taxon>Glaciecola</taxon>
    </lineage>
</organism>